<feature type="domain" description="Cyclic nucleotide-binding" evidence="1">
    <location>
        <begin position="18"/>
        <end position="112"/>
    </location>
</feature>
<dbReference type="RefSeq" id="WP_111277378.1">
    <property type="nucleotide sequence ID" value="NZ_QFYS01000009.1"/>
</dbReference>
<name>A0A328B7Z0_9CAUL</name>
<gene>
    <name evidence="2" type="ORF">DJ019_17340</name>
</gene>
<dbReference type="Proteomes" id="UP000249524">
    <property type="component" value="Unassembled WGS sequence"/>
</dbReference>
<proteinExistence type="predicted"/>
<dbReference type="Gene3D" id="2.60.120.10">
    <property type="entry name" value="Jelly Rolls"/>
    <property type="match status" value="1"/>
</dbReference>
<dbReference type="InterPro" id="IPR014710">
    <property type="entry name" value="RmlC-like_jellyroll"/>
</dbReference>
<comment type="caution">
    <text evidence="2">The sequence shown here is derived from an EMBL/GenBank/DDBJ whole genome shotgun (WGS) entry which is preliminary data.</text>
</comment>
<keyword evidence="3" id="KW-1185">Reference proteome</keyword>
<sequence length="129" mass="13392">MNGAAVAEKLRALRAAAPFRALDEPELQLVAEHARLRAFSAGEVILAAGTVADALFVEADGSVFVAGRPAPPVFDAPGLLFGLAATADYVSGPEGFRALVLAKPHVFTIARECPEFVVGLRNLLDGGLP</sequence>
<protein>
    <submittedName>
        <fullName evidence="2">Crp/Fnr family transcriptional regulator</fullName>
    </submittedName>
</protein>
<accession>A0A328B7Z0</accession>
<evidence type="ECO:0000313" key="2">
    <source>
        <dbReference type="EMBL" id="RAK63037.1"/>
    </source>
</evidence>
<reference evidence="2 3" key="1">
    <citation type="submission" date="2018-05" db="EMBL/GenBank/DDBJ databases">
        <authorList>
            <person name="Lanie J.A."/>
            <person name="Ng W.-L."/>
            <person name="Kazmierczak K.M."/>
            <person name="Andrzejewski T.M."/>
            <person name="Davidsen T.M."/>
            <person name="Wayne K.J."/>
            <person name="Tettelin H."/>
            <person name="Glass J.I."/>
            <person name="Rusch D."/>
            <person name="Podicherti R."/>
            <person name="Tsui H.-C.T."/>
            <person name="Winkler M.E."/>
        </authorList>
    </citation>
    <scope>NUCLEOTIDE SEQUENCE [LARGE SCALE GENOMIC DNA]</scope>
    <source>
        <strain evidence="2 3">BUT-10</strain>
    </source>
</reference>
<dbReference type="InterPro" id="IPR000595">
    <property type="entry name" value="cNMP-bd_dom"/>
</dbReference>
<evidence type="ECO:0000313" key="3">
    <source>
        <dbReference type="Proteomes" id="UP000249524"/>
    </source>
</evidence>
<dbReference type="InterPro" id="IPR018490">
    <property type="entry name" value="cNMP-bd_dom_sf"/>
</dbReference>
<dbReference type="EMBL" id="QFYS01000009">
    <property type="protein sequence ID" value="RAK63037.1"/>
    <property type="molecule type" value="Genomic_DNA"/>
</dbReference>
<evidence type="ECO:0000259" key="1">
    <source>
        <dbReference type="PROSITE" id="PS50042"/>
    </source>
</evidence>
<dbReference type="OrthoDB" id="7509543at2"/>
<dbReference type="AlphaFoldDB" id="A0A328B7Z0"/>
<dbReference type="PROSITE" id="PS50042">
    <property type="entry name" value="CNMP_BINDING_3"/>
    <property type="match status" value="1"/>
</dbReference>
<organism evidence="2 3">
    <name type="scientific">Phenylobacterium kunshanense</name>
    <dbReference type="NCBI Taxonomy" id="1445034"/>
    <lineage>
        <taxon>Bacteria</taxon>
        <taxon>Pseudomonadati</taxon>
        <taxon>Pseudomonadota</taxon>
        <taxon>Alphaproteobacteria</taxon>
        <taxon>Caulobacterales</taxon>
        <taxon>Caulobacteraceae</taxon>
        <taxon>Phenylobacterium</taxon>
    </lineage>
</organism>
<dbReference type="SUPFAM" id="SSF51206">
    <property type="entry name" value="cAMP-binding domain-like"/>
    <property type="match status" value="1"/>
</dbReference>